<name>A0A818GJY7_9BILA</name>
<sequence>MSQKVSCGRLILNSDGTVKKKVELLNGGGVRDLTLSHIDIGFDEIHDMLRDLFNIDPNRRSKLYDYQFTEIDTNRYPNFFEYVHQNGLKFRNTLLYLCTASTENESKITWSSPEKTRTSKKTTKKIPQVEADSSTSPALIRINANSPVDHKPTPESLLNNEIAQNLRVFSFTTFSNYSFEKSLNEFINYLRNVINQYNHENIFIQLFEYICILQGLASITLDRLKQQTQPVHKHEKQFYNYALDKIENLSRKIKAFIELNKMKISHIDQHSIIIDSFNQFHQNFNTLRDQWSNNTYDNRQRTHSSTNHVIDPVPLMPIPSANRPNHPIPLMSLSTTNLVNDSVPSTSFSSSSSRHHRETNSRKQSRALSPSPHRSHQTSTKDDHNNEKYVLFKNMLKCLDHLLSVLHNLRYTSFYHFIQRIVCDIEYCRSHIKLSEHRSLFEAENLILTIEKALADRINDEYRHAVPHGIHRSLESAFQKTLDEIKHLLNSFHHYQSKIDKNKRSRHTHWTPSDASKTVEREYIERKPIINLNQHQTRNNNDDDDDQSSEASHSSFADDVLMEVAKDAYEQRPHIYKT</sequence>
<gene>
    <name evidence="3" type="ORF">OKA104_LOCUS1045</name>
    <name evidence="2" type="ORF">VCS650_LOCUS23941</name>
</gene>
<dbReference type="OrthoDB" id="10006378at2759"/>
<dbReference type="Proteomes" id="UP000663891">
    <property type="component" value="Unassembled WGS sequence"/>
</dbReference>
<dbReference type="EMBL" id="CAJNON010000288">
    <property type="protein sequence ID" value="CAF1171376.1"/>
    <property type="molecule type" value="Genomic_DNA"/>
</dbReference>
<organism evidence="3 4">
    <name type="scientific">Adineta steineri</name>
    <dbReference type="NCBI Taxonomy" id="433720"/>
    <lineage>
        <taxon>Eukaryota</taxon>
        <taxon>Metazoa</taxon>
        <taxon>Spiralia</taxon>
        <taxon>Gnathifera</taxon>
        <taxon>Rotifera</taxon>
        <taxon>Eurotatoria</taxon>
        <taxon>Bdelloidea</taxon>
        <taxon>Adinetida</taxon>
        <taxon>Adinetidae</taxon>
        <taxon>Adineta</taxon>
    </lineage>
</organism>
<accession>A0A818GJY7</accession>
<feature type="compositionally biased region" description="Low complexity" evidence="1">
    <location>
        <begin position="342"/>
        <end position="352"/>
    </location>
</feature>
<evidence type="ECO:0000313" key="4">
    <source>
        <dbReference type="Proteomes" id="UP000663881"/>
    </source>
</evidence>
<reference evidence="3" key="1">
    <citation type="submission" date="2021-02" db="EMBL/GenBank/DDBJ databases">
        <authorList>
            <person name="Nowell W R."/>
        </authorList>
    </citation>
    <scope>NUCLEOTIDE SEQUENCE</scope>
</reference>
<proteinExistence type="predicted"/>
<dbReference type="Proteomes" id="UP000663881">
    <property type="component" value="Unassembled WGS sequence"/>
</dbReference>
<evidence type="ECO:0000313" key="3">
    <source>
        <dbReference type="EMBL" id="CAF3493062.1"/>
    </source>
</evidence>
<evidence type="ECO:0000256" key="1">
    <source>
        <dbReference type="SAM" id="MobiDB-lite"/>
    </source>
</evidence>
<dbReference type="AlphaFoldDB" id="A0A818GJY7"/>
<protein>
    <submittedName>
        <fullName evidence="3">Uncharacterized protein</fullName>
    </submittedName>
</protein>
<feature type="region of interest" description="Disordered" evidence="1">
    <location>
        <begin position="295"/>
        <end position="385"/>
    </location>
</feature>
<feature type="region of interest" description="Disordered" evidence="1">
    <location>
        <begin position="109"/>
        <end position="128"/>
    </location>
</feature>
<feature type="compositionally biased region" description="Polar residues" evidence="1">
    <location>
        <begin position="295"/>
        <end position="308"/>
    </location>
</feature>
<feature type="region of interest" description="Disordered" evidence="1">
    <location>
        <begin position="527"/>
        <end position="557"/>
    </location>
</feature>
<comment type="caution">
    <text evidence="3">The sequence shown here is derived from an EMBL/GenBank/DDBJ whole genome shotgun (WGS) entry which is preliminary data.</text>
</comment>
<dbReference type="EMBL" id="CAJOAY010000024">
    <property type="protein sequence ID" value="CAF3493062.1"/>
    <property type="molecule type" value="Genomic_DNA"/>
</dbReference>
<evidence type="ECO:0000313" key="2">
    <source>
        <dbReference type="EMBL" id="CAF1171376.1"/>
    </source>
</evidence>